<dbReference type="InterPro" id="IPR036388">
    <property type="entry name" value="WH-like_DNA-bd_sf"/>
</dbReference>
<dbReference type="PANTHER" id="PTHR43133">
    <property type="entry name" value="RNA POLYMERASE ECF-TYPE SIGMA FACTO"/>
    <property type="match status" value="1"/>
</dbReference>
<evidence type="ECO:0000259" key="5">
    <source>
        <dbReference type="Pfam" id="PF04542"/>
    </source>
</evidence>
<feature type="domain" description="RNA polymerase sigma factor 70 region 4 type 2" evidence="6">
    <location>
        <begin position="133"/>
        <end position="183"/>
    </location>
</feature>
<dbReference type="GO" id="GO:0016987">
    <property type="term" value="F:sigma factor activity"/>
    <property type="evidence" value="ECO:0007669"/>
    <property type="project" value="UniProtKB-KW"/>
</dbReference>
<feature type="domain" description="RNA polymerase sigma-70 region 2" evidence="5">
    <location>
        <begin position="38"/>
        <end position="104"/>
    </location>
</feature>
<organism evidence="7 8">
    <name type="scientific">Microbacterium aurantiacum</name>
    <dbReference type="NCBI Taxonomy" id="162393"/>
    <lineage>
        <taxon>Bacteria</taxon>
        <taxon>Bacillati</taxon>
        <taxon>Actinomycetota</taxon>
        <taxon>Actinomycetes</taxon>
        <taxon>Micrococcales</taxon>
        <taxon>Microbacteriaceae</taxon>
        <taxon>Microbacterium</taxon>
    </lineage>
</organism>
<dbReference type="AlphaFoldDB" id="A0A0M8MJU8"/>
<name>A0A0M8MJU8_9MICO</name>
<protein>
    <submittedName>
        <fullName evidence="7">RNA polymerase sigma 70</fullName>
    </submittedName>
</protein>
<dbReference type="Pfam" id="PF08281">
    <property type="entry name" value="Sigma70_r4_2"/>
    <property type="match status" value="1"/>
</dbReference>
<accession>A0A0M8MJU8</accession>
<evidence type="ECO:0000313" key="8">
    <source>
        <dbReference type="Proteomes" id="UP000037737"/>
    </source>
</evidence>
<reference evidence="7" key="1">
    <citation type="submission" date="2015-04" db="EMBL/GenBank/DDBJ databases">
        <title>Complete genome sequence of Microbacterium chocolatum SIT 101, a bacterium enantioselectively hydrolyzing mesomeric diesters.</title>
        <authorList>
            <person name="Li X."/>
            <person name="Xu Y."/>
        </authorList>
    </citation>
    <scope>NUCLEOTIDE SEQUENCE [LARGE SCALE GENOMIC DNA]</scope>
    <source>
        <strain evidence="7">SIT 101</strain>
    </source>
</reference>
<dbReference type="NCBIfam" id="TIGR02937">
    <property type="entry name" value="sigma70-ECF"/>
    <property type="match status" value="1"/>
</dbReference>
<evidence type="ECO:0000313" key="7">
    <source>
        <dbReference type="EMBL" id="KOS11567.1"/>
    </source>
</evidence>
<dbReference type="GO" id="GO:0003677">
    <property type="term" value="F:DNA binding"/>
    <property type="evidence" value="ECO:0007669"/>
    <property type="project" value="InterPro"/>
</dbReference>
<keyword evidence="2" id="KW-0805">Transcription regulation</keyword>
<keyword evidence="3" id="KW-0731">Sigma factor</keyword>
<sequence length="193" mass="21046">MGGTTGDAAATGSPLSAASDQILVERAVDGDATAFGEIVRRHSSLMRAYVSRIVGSLSEADDVVQDAFTTAWKQLPSLRDGSAVRAWLMRIASREAFARLRRRTADVPIEDVPLVQSAHPDPEVRAVRQAQLAALSAALDELPEDQRRAWLLREVADLSYAEIAEEMTTSASTVRGLLSRARSSIAIRMEDWR</sequence>
<dbReference type="InterPro" id="IPR013325">
    <property type="entry name" value="RNA_pol_sigma_r2"/>
</dbReference>
<dbReference type="InterPro" id="IPR014284">
    <property type="entry name" value="RNA_pol_sigma-70_dom"/>
</dbReference>
<evidence type="ECO:0000256" key="1">
    <source>
        <dbReference type="ARBA" id="ARBA00010641"/>
    </source>
</evidence>
<comment type="caution">
    <text evidence="7">The sequence shown here is derived from an EMBL/GenBank/DDBJ whole genome shotgun (WGS) entry which is preliminary data.</text>
</comment>
<dbReference type="SUPFAM" id="SSF88659">
    <property type="entry name" value="Sigma3 and sigma4 domains of RNA polymerase sigma factors"/>
    <property type="match status" value="1"/>
</dbReference>
<keyword evidence="4" id="KW-0804">Transcription</keyword>
<evidence type="ECO:0000256" key="4">
    <source>
        <dbReference type="ARBA" id="ARBA00023163"/>
    </source>
</evidence>
<dbReference type="OrthoDB" id="7376212at2"/>
<evidence type="ECO:0000256" key="3">
    <source>
        <dbReference type="ARBA" id="ARBA00023082"/>
    </source>
</evidence>
<dbReference type="EMBL" id="LAVO01000003">
    <property type="protein sequence ID" value="KOS11567.1"/>
    <property type="molecule type" value="Genomic_DNA"/>
</dbReference>
<evidence type="ECO:0000259" key="6">
    <source>
        <dbReference type="Pfam" id="PF08281"/>
    </source>
</evidence>
<evidence type="ECO:0000256" key="2">
    <source>
        <dbReference type="ARBA" id="ARBA00023015"/>
    </source>
</evidence>
<proteinExistence type="inferred from homology"/>
<dbReference type="KEGG" id="mcw:A8L33_03140"/>
<comment type="similarity">
    <text evidence="1">Belongs to the sigma-70 factor family. ECF subfamily.</text>
</comment>
<dbReference type="Gene3D" id="1.10.10.10">
    <property type="entry name" value="Winged helix-like DNA-binding domain superfamily/Winged helix DNA-binding domain"/>
    <property type="match status" value="1"/>
</dbReference>
<dbReference type="InterPro" id="IPR013324">
    <property type="entry name" value="RNA_pol_sigma_r3/r4-like"/>
</dbReference>
<gene>
    <name evidence="7" type="ORF">XI38_03055</name>
</gene>
<dbReference type="Proteomes" id="UP000037737">
    <property type="component" value="Unassembled WGS sequence"/>
</dbReference>
<dbReference type="GO" id="GO:0006352">
    <property type="term" value="P:DNA-templated transcription initiation"/>
    <property type="evidence" value="ECO:0007669"/>
    <property type="project" value="InterPro"/>
</dbReference>
<dbReference type="Pfam" id="PF04542">
    <property type="entry name" value="Sigma70_r2"/>
    <property type="match status" value="1"/>
</dbReference>
<dbReference type="PANTHER" id="PTHR43133:SF51">
    <property type="entry name" value="RNA POLYMERASE SIGMA FACTOR"/>
    <property type="match status" value="1"/>
</dbReference>
<dbReference type="Gene3D" id="1.10.1740.10">
    <property type="match status" value="1"/>
</dbReference>
<dbReference type="SUPFAM" id="SSF88946">
    <property type="entry name" value="Sigma2 domain of RNA polymerase sigma factors"/>
    <property type="match status" value="1"/>
</dbReference>
<dbReference type="CDD" id="cd06171">
    <property type="entry name" value="Sigma70_r4"/>
    <property type="match status" value="1"/>
</dbReference>
<keyword evidence="8" id="KW-1185">Reference proteome</keyword>
<dbReference type="InterPro" id="IPR013249">
    <property type="entry name" value="RNA_pol_sigma70_r4_t2"/>
</dbReference>
<dbReference type="PATRIC" id="fig|84292.3.peg.636"/>
<dbReference type="InterPro" id="IPR007627">
    <property type="entry name" value="RNA_pol_sigma70_r2"/>
</dbReference>
<dbReference type="InterPro" id="IPR039425">
    <property type="entry name" value="RNA_pol_sigma-70-like"/>
</dbReference>